<dbReference type="Proteomes" id="UP001239213">
    <property type="component" value="Unassembled WGS sequence"/>
</dbReference>
<proteinExistence type="predicted"/>
<evidence type="ECO:0000313" key="2">
    <source>
        <dbReference type="Proteomes" id="UP001239213"/>
    </source>
</evidence>
<name>A0AAI9YAB5_9PEZI</name>
<dbReference type="AlphaFoldDB" id="A0AAI9YAB5"/>
<protein>
    <submittedName>
        <fullName evidence="1">Uncharacterized protein</fullName>
    </submittedName>
</protein>
<reference evidence="1" key="1">
    <citation type="submission" date="2016-11" db="EMBL/GenBank/DDBJ databases">
        <title>The genome sequence of Colletotrichum cuscutae.</title>
        <authorList>
            <person name="Baroncelli R."/>
        </authorList>
    </citation>
    <scope>NUCLEOTIDE SEQUENCE</scope>
    <source>
        <strain evidence="1">IMI 304802</strain>
    </source>
</reference>
<dbReference type="EMBL" id="MPDP01000029">
    <property type="protein sequence ID" value="KAK1492562.1"/>
    <property type="molecule type" value="Genomic_DNA"/>
</dbReference>
<comment type="caution">
    <text evidence="1">The sequence shown here is derived from an EMBL/GenBank/DDBJ whole genome shotgun (WGS) entry which is preliminary data.</text>
</comment>
<keyword evidence="2" id="KW-1185">Reference proteome</keyword>
<evidence type="ECO:0000313" key="1">
    <source>
        <dbReference type="EMBL" id="KAK1492562.1"/>
    </source>
</evidence>
<gene>
    <name evidence="1" type="ORF">CCUS01_14021</name>
</gene>
<sequence>MPSSKEKQWDYGIRAGVLTLWDWGGMTAKEICEKYGMPLRTFHAIHNKALARGWGPGQPVLIAHVEDGARSGRPKTKGDGSGRPLEVKSMHPLARSRLNDYVLVHGNSHERPPSFAYQNPDADVSRGSLTKYMNIRDNITEYMLECRRAFPPLSD</sequence>
<organism evidence="1 2">
    <name type="scientific">Colletotrichum cuscutae</name>
    <dbReference type="NCBI Taxonomy" id="1209917"/>
    <lineage>
        <taxon>Eukaryota</taxon>
        <taxon>Fungi</taxon>
        <taxon>Dikarya</taxon>
        <taxon>Ascomycota</taxon>
        <taxon>Pezizomycotina</taxon>
        <taxon>Sordariomycetes</taxon>
        <taxon>Hypocreomycetidae</taxon>
        <taxon>Glomerellales</taxon>
        <taxon>Glomerellaceae</taxon>
        <taxon>Colletotrichum</taxon>
        <taxon>Colletotrichum acutatum species complex</taxon>
    </lineage>
</organism>
<accession>A0AAI9YAB5</accession>